<feature type="domain" description="AMP-binding enzyme C-terminal" evidence="4">
    <location>
        <begin position="443"/>
        <end position="519"/>
    </location>
</feature>
<dbReference type="Proteomes" id="UP000251577">
    <property type="component" value="Unassembled WGS sequence"/>
</dbReference>
<proteinExistence type="inferred from homology"/>
<reference evidence="5 6" key="1">
    <citation type="journal article" date="2018" name="Syst. Appl. Microbiol.">
        <title>Corynebacterium heidelbergense sp. nov., isolated from the preen glands of Egyptian geese (Alopochen aegyptiacus).</title>
        <authorList>
            <person name="Braun M.S."/>
            <person name="Wang E."/>
            <person name="Zimmermann S."/>
            <person name="Wink M."/>
        </authorList>
    </citation>
    <scope>NUCLEOTIDE SEQUENCE [LARGE SCALE GENOMIC DNA]</scope>
    <source>
        <strain evidence="5 6">647</strain>
    </source>
</reference>
<dbReference type="InterPro" id="IPR000873">
    <property type="entry name" value="AMP-dep_synth/lig_dom"/>
</dbReference>
<sequence>MPVSSSRPDLTIPDVGLYDFIYGTLDYNDEDRIAVIDIADGSQTTYAELRTFVNSVAGGLAQRGVRTGDVIALHCPNSEAFIICAHALWRLGAVVTPLSLLATPETIASQLVDSGAKLLLTCAALGDSGNEGAAAAGLGADQVIHLDTSRGIRQMIAERIAPPPVEFDPRTHVAALPYSSGTTGLPKGVQLTHRNLVANIAQSADYQLLRRDDVVFGVLPFFHIYGLTTLVNLSIYQRATVITQPRFSIDSFLAAHEKYGVTFTFIAPPIAVLLAKHPAVDSYDLSRLRGLLSGAASLDEGLADAVERRLKVPVQQGFGLTETSPVTHVNLDENVSRGSIGLPVANTEHKLVEVGTGREIPAPQGGGAGAESGRSEVGELWVRGPQIMAGYLNNEEETRIALPGDGWLRTGDLAVHDTSGRVYIVDRLKEVIKYKGYQVPPAELEALLLTHPGVADAGVIGVTRDGEEVPKAFVVRQAGGGGQPSEQDIMDFVAERVSAYKKIREVQFVDSIPKSATGKILRRELKAMEKS</sequence>
<keyword evidence="2 5" id="KW-0436">Ligase</keyword>
<organism evidence="5 6">
    <name type="scientific">Corynebacterium heidelbergense</name>
    <dbReference type="NCBI Taxonomy" id="2055947"/>
    <lineage>
        <taxon>Bacteria</taxon>
        <taxon>Bacillati</taxon>
        <taxon>Actinomycetota</taxon>
        <taxon>Actinomycetes</taxon>
        <taxon>Mycobacteriales</taxon>
        <taxon>Corynebacteriaceae</taxon>
        <taxon>Corynebacterium</taxon>
    </lineage>
</organism>
<feature type="domain" description="AMP-dependent synthetase/ligase" evidence="3">
    <location>
        <begin position="30"/>
        <end position="392"/>
    </location>
</feature>
<dbReference type="AlphaFoldDB" id="A0A364V4Q3"/>
<dbReference type="InterPro" id="IPR020845">
    <property type="entry name" value="AMP-binding_CS"/>
</dbReference>
<dbReference type="PANTHER" id="PTHR24096:SF149">
    <property type="entry name" value="AMP-BINDING DOMAIN-CONTAINING PROTEIN-RELATED"/>
    <property type="match status" value="1"/>
</dbReference>
<dbReference type="GO" id="GO:0016405">
    <property type="term" value="F:CoA-ligase activity"/>
    <property type="evidence" value="ECO:0007669"/>
    <property type="project" value="TreeGrafter"/>
</dbReference>
<evidence type="ECO:0000256" key="2">
    <source>
        <dbReference type="ARBA" id="ARBA00022598"/>
    </source>
</evidence>
<dbReference type="FunFam" id="3.30.300.30:FF:000007">
    <property type="entry name" value="4-coumarate--CoA ligase 2"/>
    <property type="match status" value="1"/>
</dbReference>
<dbReference type="InterPro" id="IPR045851">
    <property type="entry name" value="AMP-bd_C_sf"/>
</dbReference>
<evidence type="ECO:0000313" key="6">
    <source>
        <dbReference type="Proteomes" id="UP000251577"/>
    </source>
</evidence>
<protein>
    <submittedName>
        <fullName evidence="5">4-coumarate--CoA ligase family protein</fullName>
    </submittedName>
</protein>
<evidence type="ECO:0000313" key="5">
    <source>
        <dbReference type="EMBL" id="RAV31601.1"/>
    </source>
</evidence>
<dbReference type="EMBL" id="QHCV01000074">
    <property type="protein sequence ID" value="RAV31601.1"/>
    <property type="molecule type" value="Genomic_DNA"/>
</dbReference>
<dbReference type="Pfam" id="PF00501">
    <property type="entry name" value="AMP-binding"/>
    <property type="match status" value="1"/>
</dbReference>
<dbReference type="InterPro" id="IPR025110">
    <property type="entry name" value="AMP-bd_C"/>
</dbReference>
<dbReference type="PROSITE" id="PS00455">
    <property type="entry name" value="AMP_BINDING"/>
    <property type="match status" value="1"/>
</dbReference>
<dbReference type="PANTHER" id="PTHR24096">
    <property type="entry name" value="LONG-CHAIN-FATTY-ACID--COA LIGASE"/>
    <property type="match status" value="1"/>
</dbReference>
<evidence type="ECO:0000256" key="1">
    <source>
        <dbReference type="ARBA" id="ARBA00006432"/>
    </source>
</evidence>
<gene>
    <name evidence="5" type="ORF">DLJ54_07510</name>
</gene>
<name>A0A364V4Q3_9CORY</name>
<keyword evidence="6" id="KW-1185">Reference proteome</keyword>
<accession>A0A364V4Q3</accession>
<comment type="caution">
    <text evidence="5">The sequence shown here is derived from an EMBL/GenBank/DDBJ whole genome shotgun (WGS) entry which is preliminary data.</text>
</comment>
<evidence type="ECO:0000259" key="4">
    <source>
        <dbReference type="Pfam" id="PF13193"/>
    </source>
</evidence>
<dbReference type="RefSeq" id="WP_113631125.1">
    <property type="nucleotide sequence ID" value="NZ_QHCV01000074.1"/>
</dbReference>
<comment type="similarity">
    <text evidence="1">Belongs to the ATP-dependent AMP-binding enzyme family.</text>
</comment>
<dbReference type="Pfam" id="PF13193">
    <property type="entry name" value="AMP-binding_C"/>
    <property type="match status" value="1"/>
</dbReference>
<evidence type="ECO:0000259" key="3">
    <source>
        <dbReference type="Pfam" id="PF00501"/>
    </source>
</evidence>
<dbReference type="Gene3D" id="3.40.50.12780">
    <property type="entry name" value="N-terminal domain of ligase-like"/>
    <property type="match status" value="1"/>
</dbReference>
<dbReference type="SUPFAM" id="SSF56801">
    <property type="entry name" value="Acetyl-CoA synthetase-like"/>
    <property type="match status" value="1"/>
</dbReference>
<dbReference type="Gene3D" id="3.30.300.30">
    <property type="match status" value="1"/>
</dbReference>
<dbReference type="InterPro" id="IPR042099">
    <property type="entry name" value="ANL_N_sf"/>
</dbReference>